<comment type="caution">
    <text evidence="3">The sequence shown here is derived from an EMBL/GenBank/DDBJ whole genome shotgun (WGS) entry which is preliminary data.</text>
</comment>
<dbReference type="Proteomes" id="UP001166286">
    <property type="component" value="Unassembled WGS sequence"/>
</dbReference>
<evidence type="ECO:0000259" key="2">
    <source>
        <dbReference type="Pfam" id="PF15377"/>
    </source>
</evidence>
<feature type="domain" description="DUF4604" evidence="2">
    <location>
        <begin position="6"/>
        <end position="169"/>
    </location>
</feature>
<evidence type="ECO:0000256" key="1">
    <source>
        <dbReference type="SAM" id="MobiDB-lite"/>
    </source>
</evidence>
<name>A0AA39V1V8_9LECA</name>
<keyword evidence="4" id="KW-1185">Reference proteome</keyword>
<dbReference type="Pfam" id="PF15377">
    <property type="entry name" value="DUF4604"/>
    <property type="match status" value="1"/>
</dbReference>
<evidence type="ECO:0000313" key="4">
    <source>
        <dbReference type="Proteomes" id="UP001166286"/>
    </source>
</evidence>
<dbReference type="AlphaFoldDB" id="A0AA39V1V8"/>
<reference evidence="3" key="1">
    <citation type="submission" date="2023-03" db="EMBL/GenBank/DDBJ databases">
        <title>Complete genome of Cladonia borealis.</title>
        <authorList>
            <person name="Park H."/>
        </authorList>
    </citation>
    <scope>NUCLEOTIDE SEQUENCE</scope>
    <source>
        <strain evidence="3">ANT050790</strain>
    </source>
</reference>
<evidence type="ECO:0000313" key="3">
    <source>
        <dbReference type="EMBL" id="KAK0507869.1"/>
    </source>
</evidence>
<feature type="compositionally biased region" description="Basic residues" evidence="1">
    <location>
        <begin position="150"/>
        <end position="163"/>
    </location>
</feature>
<gene>
    <name evidence="3" type="ORF">JMJ35_009758</name>
</gene>
<dbReference type="InterPro" id="IPR027911">
    <property type="entry name" value="DUF4604"/>
</dbReference>
<dbReference type="EMBL" id="JAFEKC020000022">
    <property type="protein sequence ID" value="KAK0507869.1"/>
    <property type="molecule type" value="Genomic_DNA"/>
</dbReference>
<accession>A0AA39V1V8</accession>
<protein>
    <recommendedName>
        <fullName evidence="2">DUF4604 domain-containing protein</fullName>
    </recommendedName>
</protein>
<sequence>MTFNSKNLSYESNEPAFLRKLRSEYQGGDSARHERPLARPRKHIKDGDEDDEPTFVVEGSQDTLSKAEYEALMGVVSDEKHDGNEAVSDPQPESKDEKPGESSTEISDNSTPAKQVNASIGASNKRRFAKIVGDEDEGAAESRDENSPRTTKKPKAKKAKKVKLSFAEDATET</sequence>
<feature type="region of interest" description="Disordered" evidence="1">
    <location>
        <begin position="22"/>
        <end position="173"/>
    </location>
</feature>
<proteinExistence type="predicted"/>
<organism evidence="3 4">
    <name type="scientific">Cladonia borealis</name>
    <dbReference type="NCBI Taxonomy" id="184061"/>
    <lineage>
        <taxon>Eukaryota</taxon>
        <taxon>Fungi</taxon>
        <taxon>Dikarya</taxon>
        <taxon>Ascomycota</taxon>
        <taxon>Pezizomycotina</taxon>
        <taxon>Lecanoromycetes</taxon>
        <taxon>OSLEUM clade</taxon>
        <taxon>Lecanoromycetidae</taxon>
        <taxon>Lecanorales</taxon>
        <taxon>Lecanorineae</taxon>
        <taxon>Cladoniaceae</taxon>
        <taxon>Cladonia</taxon>
    </lineage>
</organism>
<feature type="compositionally biased region" description="Polar residues" evidence="1">
    <location>
        <begin position="101"/>
        <end position="122"/>
    </location>
</feature>